<name>A0A9X3Z6G7_9PROT</name>
<proteinExistence type="predicted"/>
<reference evidence="1" key="1">
    <citation type="submission" date="2022-08" db="EMBL/GenBank/DDBJ databases">
        <authorList>
            <person name="Vandamme P."/>
            <person name="Hettiarachchi A."/>
            <person name="Peeters C."/>
            <person name="Cnockaert M."/>
            <person name="Carlier A."/>
        </authorList>
    </citation>
    <scope>NUCLEOTIDE SEQUENCE</scope>
    <source>
        <strain evidence="1">LMG 31809</strain>
    </source>
</reference>
<organism evidence="1 2">
    <name type="scientific">Govanella unica</name>
    <dbReference type="NCBI Taxonomy" id="2975056"/>
    <lineage>
        <taxon>Bacteria</taxon>
        <taxon>Pseudomonadati</taxon>
        <taxon>Pseudomonadota</taxon>
        <taxon>Alphaproteobacteria</taxon>
        <taxon>Emcibacterales</taxon>
        <taxon>Govanellaceae</taxon>
        <taxon>Govanella</taxon>
    </lineage>
</organism>
<evidence type="ECO:0000313" key="1">
    <source>
        <dbReference type="EMBL" id="MDA5193111.1"/>
    </source>
</evidence>
<protein>
    <submittedName>
        <fullName evidence="1">DUF3572 domain-containing protein</fullName>
    </submittedName>
</protein>
<dbReference type="RefSeq" id="WP_274942805.1">
    <property type="nucleotide sequence ID" value="NZ_JANWOI010000001.1"/>
</dbReference>
<dbReference type="InterPro" id="IPR021955">
    <property type="entry name" value="DUF3572"/>
</dbReference>
<dbReference type="Proteomes" id="UP001141619">
    <property type="component" value="Unassembled WGS sequence"/>
</dbReference>
<gene>
    <name evidence="1" type="ORF">NYP16_03970</name>
</gene>
<keyword evidence="2" id="KW-1185">Reference proteome</keyword>
<evidence type="ECO:0000313" key="2">
    <source>
        <dbReference type="Proteomes" id="UP001141619"/>
    </source>
</evidence>
<dbReference type="Pfam" id="PF12096">
    <property type="entry name" value="DUF3572"/>
    <property type="match status" value="1"/>
</dbReference>
<dbReference type="AlphaFoldDB" id="A0A9X3Z6G7"/>
<accession>A0A9X3Z6G7</accession>
<comment type="caution">
    <text evidence="1">The sequence shown here is derived from an EMBL/GenBank/DDBJ whole genome shotgun (WGS) entry which is preliminary data.</text>
</comment>
<reference evidence="1" key="2">
    <citation type="journal article" date="2023" name="Syst. Appl. Microbiol.">
        <title>Govania unica gen. nov., sp. nov., a rare biosphere bacterium that represents a novel family in the class Alphaproteobacteria.</title>
        <authorList>
            <person name="Vandamme P."/>
            <person name="Peeters C."/>
            <person name="Hettiarachchi A."/>
            <person name="Cnockaert M."/>
            <person name="Carlier A."/>
        </authorList>
    </citation>
    <scope>NUCLEOTIDE SEQUENCE</scope>
    <source>
        <strain evidence="1">LMG 31809</strain>
    </source>
</reference>
<dbReference type="EMBL" id="JANWOI010000001">
    <property type="protein sequence ID" value="MDA5193111.1"/>
    <property type="molecule type" value="Genomic_DNA"/>
</dbReference>
<sequence length="90" mass="9524">MSLDQAETIALQSVAFLASDEDSLADLLHLTGLDFASLKTGLANPDILAGVLAILLQNEQRLLAFCAAFDIEPSAPAAAHHRLAPLHSDF</sequence>